<comment type="similarity">
    <text evidence="4">Belongs to the complex I NDUFS5 subunit family.</text>
</comment>
<evidence type="ECO:0000256" key="5">
    <source>
        <dbReference type="ARBA" id="ARBA00011261"/>
    </source>
</evidence>
<evidence type="ECO:0000256" key="4">
    <source>
        <dbReference type="ARBA" id="ARBA00007372"/>
    </source>
</evidence>
<dbReference type="CDD" id="cd24141">
    <property type="entry name" value="NDUFS5-like"/>
    <property type="match status" value="1"/>
</dbReference>
<evidence type="ECO:0000256" key="15">
    <source>
        <dbReference type="ARBA" id="ARBA00032739"/>
    </source>
</evidence>
<keyword evidence="12" id="KW-0472">Membrane</keyword>
<proteinExistence type="inferred from homology"/>
<evidence type="ECO:0000256" key="9">
    <source>
        <dbReference type="ARBA" id="ARBA00022792"/>
    </source>
</evidence>
<comment type="subcellular location">
    <subcellularLocation>
        <location evidence="3">Mitochondrion inner membrane</location>
        <topology evidence="3">Peripheral membrane protein</topology>
    </subcellularLocation>
    <subcellularLocation>
        <location evidence="2">Mitochondrion intermembrane space</location>
    </subcellularLocation>
</comment>
<dbReference type="Pfam" id="PF10200">
    <property type="entry name" value="Ndufs5"/>
    <property type="match status" value="1"/>
</dbReference>
<evidence type="ECO:0000256" key="14">
    <source>
        <dbReference type="ARBA" id="ARBA00031222"/>
    </source>
</evidence>
<evidence type="ECO:0000256" key="7">
    <source>
        <dbReference type="ARBA" id="ARBA00022448"/>
    </source>
</evidence>
<keyword evidence="18" id="KW-1185">Reference proteome</keyword>
<name>A0A2B4RW13_STYPI</name>
<gene>
    <name evidence="17" type="ORF">AWC38_SpisGene15038</name>
</gene>
<protein>
    <recommendedName>
        <fullName evidence="6">NADH dehydrogenase [ubiquinone] iron-sulfur protein 5</fullName>
    </recommendedName>
    <alternativeName>
        <fullName evidence="14">Complex I-15 kDa</fullName>
    </alternativeName>
    <alternativeName>
        <fullName evidence="15">NADH-ubiquinone oxidoreductase 15 kDa subunit</fullName>
    </alternativeName>
</protein>
<keyword evidence="8" id="KW-0679">Respiratory chain</keyword>
<dbReference type="PROSITE" id="PS51808">
    <property type="entry name" value="CHCH"/>
    <property type="match status" value="1"/>
</dbReference>
<dbReference type="PANTHER" id="PTHR15224:SF1">
    <property type="entry name" value="NADH DEHYDROGENASE [UBIQUINONE] IRON-SULFUR PROTEIN 5"/>
    <property type="match status" value="1"/>
</dbReference>
<evidence type="ECO:0000256" key="8">
    <source>
        <dbReference type="ARBA" id="ARBA00022660"/>
    </source>
</evidence>
<keyword evidence="9" id="KW-0999">Mitochondrion inner membrane</keyword>
<evidence type="ECO:0000256" key="1">
    <source>
        <dbReference type="ARBA" id="ARBA00003195"/>
    </source>
</evidence>
<feature type="disulfide bond" evidence="16">
    <location>
        <begin position="13"/>
        <end position="46"/>
    </location>
</feature>
<evidence type="ECO:0000313" key="18">
    <source>
        <dbReference type="Proteomes" id="UP000225706"/>
    </source>
</evidence>
<evidence type="ECO:0000256" key="3">
    <source>
        <dbReference type="ARBA" id="ARBA00004637"/>
    </source>
</evidence>
<evidence type="ECO:0000256" key="6">
    <source>
        <dbReference type="ARBA" id="ARBA00013482"/>
    </source>
</evidence>
<keyword evidence="10" id="KW-0249">Electron transport</keyword>
<keyword evidence="7" id="KW-0813">Transport</keyword>
<comment type="subunit">
    <text evidence="5">Mammalian complex I is composed of 45 different subunits. This is a component of the iron-sulfur (IP) fragment of the enzyme.</text>
</comment>
<dbReference type="EMBL" id="LSMT01000314">
    <property type="protein sequence ID" value="PFX20518.1"/>
    <property type="molecule type" value="Genomic_DNA"/>
</dbReference>
<keyword evidence="13 16" id="KW-1015">Disulfide bond</keyword>
<reference evidence="18" key="1">
    <citation type="journal article" date="2017" name="bioRxiv">
        <title>Comparative analysis of the genomes of Stylophora pistillata and Acropora digitifera provides evidence for extensive differences between species of corals.</title>
        <authorList>
            <person name="Voolstra C.R."/>
            <person name="Li Y."/>
            <person name="Liew Y.J."/>
            <person name="Baumgarten S."/>
            <person name="Zoccola D."/>
            <person name="Flot J.-F."/>
            <person name="Tambutte S."/>
            <person name="Allemand D."/>
            <person name="Aranda M."/>
        </authorList>
    </citation>
    <scope>NUCLEOTIDE SEQUENCE [LARGE SCALE GENOMIC DNA]</scope>
</reference>
<comment type="caution">
    <text evidence="17">The sequence shown here is derived from an EMBL/GenBank/DDBJ whole genome shotgun (WGS) entry which is preliminary data.</text>
</comment>
<feature type="disulfide bond" evidence="16">
    <location>
        <begin position="23"/>
        <end position="36"/>
    </location>
</feature>
<accession>A0A2B4RW13</accession>
<dbReference type="GO" id="GO:0005743">
    <property type="term" value="C:mitochondrial inner membrane"/>
    <property type="evidence" value="ECO:0007669"/>
    <property type="project" value="UniProtKB-SubCell"/>
</dbReference>
<evidence type="ECO:0000256" key="11">
    <source>
        <dbReference type="ARBA" id="ARBA00023128"/>
    </source>
</evidence>
<evidence type="ECO:0000256" key="13">
    <source>
        <dbReference type="ARBA" id="ARBA00023157"/>
    </source>
</evidence>
<evidence type="ECO:0000256" key="10">
    <source>
        <dbReference type="ARBA" id="ARBA00022982"/>
    </source>
</evidence>
<dbReference type="GO" id="GO:0032981">
    <property type="term" value="P:mitochondrial respiratory chain complex I assembly"/>
    <property type="evidence" value="ECO:0007669"/>
    <property type="project" value="TreeGrafter"/>
</dbReference>
<dbReference type="Proteomes" id="UP000225706">
    <property type="component" value="Unassembled WGS sequence"/>
</dbReference>
<comment type="function">
    <text evidence="1">Accessory subunit of the mitochondrial membrane respiratory chain NADH dehydrogenase (Complex I), that is believed not to be involved in catalysis. Complex I functions in the transfer of electrons from NADH to the respiratory chain. The immediate electron acceptor for the enzyme is believed to be ubiquinone.</text>
</comment>
<evidence type="ECO:0000256" key="12">
    <source>
        <dbReference type="ARBA" id="ARBA00023136"/>
    </source>
</evidence>
<dbReference type="InterPro" id="IPR019342">
    <property type="entry name" value="NADH_UbQ_OxRdtase_FeS-su5"/>
</dbReference>
<evidence type="ECO:0000256" key="16">
    <source>
        <dbReference type="PIRSR" id="PIRSR619342-50"/>
    </source>
</evidence>
<keyword evidence="17" id="KW-0830">Ubiquinone</keyword>
<evidence type="ECO:0000256" key="2">
    <source>
        <dbReference type="ARBA" id="ARBA00004569"/>
    </source>
</evidence>
<dbReference type="PANTHER" id="PTHR15224">
    <property type="entry name" value="NADH DEHYDROGENASE [UBIQUINONE] IRON-SULFUR PROTEIN 5"/>
    <property type="match status" value="1"/>
</dbReference>
<organism evidence="17 18">
    <name type="scientific">Stylophora pistillata</name>
    <name type="common">Smooth cauliflower coral</name>
    <dbReference type="NCBI Taxonomy" id="50429"/>
    <lineage>
        <taxon>Eukaryota</taxon>
        <taxon>Metazoa</taxon>
        <taxon>Cnidaria</taxon>
        <taxon>Anthozoa</taxon>
        <taxon>Hexacorallia</taxon>
        <taxon>Scleractinia</taxon>
        <taxon>Astrocoeniina</taxon>
        <taxon>Pocilloporidae</taxon>
        <taxon>Stylophora</taxon>
    </lineage>
</organism>
<dbReference type="AlphaFoldDB" id="A0A2B4RW13"/>
<evidence type="ECO:0000313" key="17">
    <source>
        <dbReference type="EMBL" id="PFX20518.1"/>
    </source>
</evidence>
<sequence>MFGPGLDGNRPRCAPFWDDFFACVVKNGRNEHWALCKEYREDFMECLHHKKLYTRVQKIKKQKEKLIKAGKWPPKEESA</sequence>
<keyword evidence="11" id="KW-0496">Mitochondrion</keyword>
<dbReference type="GO" id="GO:0005758">
    <property type="term" value="C:mitochondrial intermembrane space"/>
    <property type="evidence" value="ECO:0007669"/>
    <property type="project" value="UniProtKB-SubCell"/>
</dbReference>